<dbReference type="EMBL" id="MN740009">
    <property type="protein sequence ID" value="QHT83472.1"/>
    <property type="molecule type" value="Genomic_DNA"/>
</dbReference>
<dbReference type="AlphaFoldDB" id="A0A6C0HSA2"/>
<evidence type="ECO:0000313" key="1">
    <source>
        <dbReference type="EMBL" id="QHT83472.1"/>
    </source>
</evidence>
<reference evidence="1" key="1">
    <citation type="journal article" date="2020" name="Nature">
        <title>Giant virus diversity and host interactions through global metagenomics.</title>
        <authorList>
            <person name="Schulz F."/>
            <person name="Roux S."/>
            <person name="Paez-Espino D."/>
            <person name="Jungbluth S."/>
            <person name="Walsh D.A."/>
            <person name="Denef V.J."/>
            <person name="McMahon K.D."/>
            <person name="Konstantinidis K.T."/>
            <person name="Eloe-Fadrosh E.A."/>
            <person name="Kyrpides N.C."/>
            <person name="Woyke T."/>
        </authorList>
    </citation>
    <scope>NUCLEOTIDE SEQUENCE</scope>
    <source>
        <strain evidence="1">GVMAG-M-3300023184-167</strain>
    </source>
</reference>
<sequence>MASSTNSSEKMFSGNCFRSIDFDFSSHPRFIEQEEIEMAEQELEGPPALTRQTNEWILFCGRYPLFCGFLSLEEHIPMRIEEGNRHVVGVKIQKRSSRDVVRKIGEFTAQLSMFNLQWRKTPGVFTVEFNVDVIFRIYVCDDSGMFHILADITGELTPENKEKLNKLIYCVRVVFQDNDPLPESTILTPEKWAATYDVTQERP</sequence>
<organism evidence="1">
    <name type="scientific">viral metagenome</name>
    <dbReference type="NCBI Taxonomy" id="1070528"/>
    <lineage>
        <taxon>unclassified sequences</taxon>
        <taxon>metagenomes</taxon>
        <taxon>organismal metagenomes</taxon>
    </lineage>
</organism>
<accession>A0A6C0HSA2</accession>
<name>A0A6C0HSA2_9ZZZZ</name>
<protein>
    <submittedName>
        <fullName evidence="1">Uncharacterized protein</fullName>
    </submittedName>
</protein>
<proteinExistence type="predicted"/>